<protein>
    <recommendedName>
        <fullName evidence="4">TeaA receptor TeaR</fullName>
    </recommendedName>
</protein>
<gene>
    <name evidence="2" type="ORF">NW755_003231</name>
</gene>
<reference evidence="2" key="1">
    <citation type="submission" date="2022-09" db="EMBL/GenBank/DDBJ databases">
        <title>Fusarium specimens isolated from Avocado Roots.</title>
        <authorList>
            <person name="Stajich J."/>
            <person name="Roper C."/>
            <person name="Heimlech-Rivalta G."/>
        </authorList>
    </citation>
    <scope>NUCLEOTIDE SEQUENCE</scope>
    <source>
        <strain evidence="2">A02</strain>
    </source>
</reference>
<feature type="compositionally biased region" description="Polar residues" evidence="1">
    <location>
        <begin position="55"/>
        <end position="66"/>
    </location>
</feature>
<feature type="compositionally biased region" description="Basic residues" evidence="1">
    <location>
        <begin position="169"/>
        <end position="184"/>
    </location>
</feature>
<dbReference type="OrthoDB" id="418495at2759"/>
<feature type="compositionally biased region" description="Low complexity" evidence="1">
    <location>
        <begin position="346"/>
        <end position="363"/>
    </location>
</feature>
<dbReference type="AlphaFoldDB" id="A0A9W8RE06"/>
<dbReference type="Proteomes" id="UP001152087">
    <property type="component" value="Unassembled WGS sequence"/>
</dbReference>
<feature type="compositionally biased region" description="Pro residues" evidence="1">
    <location>
        <begin position="490"/>
        <end position="502"/>
    </location>
</feature>
<organism evidence="2 3">
    <name type="scientific">Fusarium falciforme</name>
    <dbReference type="NCBI Taxonomy" id="195108"/>
    <lineage>
        <taxon>Eukaryota</taxon>
        <taxon>Fungi</taxon>
        <taxon>Dikarya</taxon>
        <taxon>Ascomycota</taxon>
        <taxon>Pezizomycotina</taxon>
        <taxon>Sordariomycetes</taxon>
        <taxon>Hypocreomycetidae</taxon>
        <taxon>Hypocreales</taxon>
        <taxon>Nectriaceae</taxon>
        <taxon>Fusarium</taxon>
        <taxon>Fusarium solani species complex</taxon>
    </lineage>
</organism>
<evidence type="ECO:0000256" key="1">
    <source>
        <dbReference type="SAM" id="MobiDB-lite"/>
    </source>
</evidence>
<feature type="region of interest" description="Disordered" evidence="1">
    <location>
        <begin position="268"/>
        <end position="537"/>
    </location>
</feature>
<feature type="compositionally biased region" description="Basic and acidic residues" evidence="1">
    <location>
        <begin position="403"/>
        <end position="465"/>
    </location>
</feature>
<sequence>MATMAPAPTSTENITPPRSSHGYRDSWGYAHPQKEDLDDDMNATTNHDYTHKNHYSNQNGNSNVPSYHSAMDRPSRKRNSHDNLSSGKVRNSVDGTHYGSEPKTSPTLDDGSWATYGPHLNGDEYSRNAVPLENAAVPDEEESKWIHRDKLARIESEELQAAGFFVPRTRNHSKQRRDRSRSAMRRGTDASEQSHAPRSRKNSTAVESRNAEPVVESWDLRTPEEIREEEANAYFTSNNHKGGSRIPVAKVSPVPIVVDCFERGSIVSRKTSESPDGEESSLTNEKTRPGSAHMKGPDTMSLNGNTTLPAPKRSATDTSPKKPAPGVRKTSGPGKTATTTGRPKTRSGSTGGSISTRPSTRSGELSPGNKAPEGDPPWMINSYKPDPRLPPDQQLLPTVARRLQQEKWEKEGKFGDVYDKDFRPLNDHALLRPTEPEKTEKAEEDKDKDKEKSPTEDEWPLKLEPTKSPTQRPGGYSTMPKISDKHHSPLPSPRTPVTPHAPPQEEPKPQPASQAPVQQPPAPADDDKGGCGCCVVM</sequence>
<feature type="compositionally biased region" description="Polar residues" evidence="1">
    <location>
        <begin position="8"/>
        <end position="18"/>
    </location>
</feature>
<comment type="caution">
    <text evidence="2">The sequence shown here is derived from an EMBL/GenBank/DDBJ whole genome shotgun (WGS) entry which is preliminary data.</text>
</comment>
<proteinExistence type="predicted"/>
<evidence type="ECO:0000313" key="2">
    <source>
        <dbReference type="EMBL" id="KAJ4193237.1"/>
    </source>
</evidence>
<keyword evidence="3" id="KW-1185">Reference proteome</keyword>
<name>A0A9W8RE06_9HYPO</name>
<evidence type="ECO:0008006" key="4">
    <source>
        <dbReference type="Google" id="ProtNLM"/>
    </source>
</evidence>
<feature type="region of interest" description="Disordered" evidence="1">
    <location>
        <begin position="1"/>
        <end position="116"/>
    </location>
</feature>
<feature type="region of interest" description="Disordered" evidence="1">
    <location>
        <begin position="164"/>
        <end position="223"/>
    </location>
</feature>
<evidence type="ECO:0000313" key="3">
    <source>
        <dbReference type="Proteomes" id="UP001152087"/>
    </source>
</evidence>
<dbReference type="EMBL" id="JAOQAV010000006">
    <property type="protein sequence ID" value="KAJ4193237.1"/>
    <property type="molecule type" value="Genomic_DNA"/>
</dbReference>
<feature type="compositionally biased region" description="Polar residues" evidence="1">
    <location>
        <begin position="190"/>
        <end position="207"/>
    </location>
</feature>
<accession>A0A9W8RE06</accession>